<dbReference type="PANTHER" id="PTHR20883">
    <property type="entry name" value="PHYTANOYL-COA DIOXYGENASE DOMAIN CONTAINING 1"/>
    <property type="match status" value="1"/>
</dbReference>
<dbReference type="Pfam" id="PF05721">
    <property type="entry name" value="PhyH"/>
    <property type="match status" value="1"/>
</dbReference>
<evidence type="ECO:0000313" key="3">
    <source>
        <dbReference type="Proteomes" id="UP000472320"/>
    </source>
</evidence>
<dbReference type="InterPro" id="IPR008775">
    <property type="entry name" value="Phytyl_CoA_dOase-like"/>
</dbReference>
<organism evidence="2 3">
    <name type="scientific">Massilia eburnea</name>
    <dbReference type="NCBI Taxonomy" id="1776165"/>
    <lineage>
        <taxon>Bacteria</taxon>
        <taxon>Pseudomonadati</taxon>
        <taxon>Pseudomonadota</taxon>
        <taxon>Betaproteobacteria</taxon>
        <taxon>Burkholderiales</taxon>
        <taxon>Oxalobacteraceae</taxon>
        <taxon>Telluria group</taxon>
        <taxon>Massilia</taxon>
    </lineage>
</organism>
<comment type="caution">
    <text evidence="2">The sequence shown here is derived from an EMBL/GenBank/DDBJ whole genome shotgun (WGS) entry which is preliminary data.</text>
</comment>
<dbReference type="GO" id="GO:0016706">
    <property type="term" value="F:2-oxoglutarate-dependent dioxygenase activity"/>
    <property type="evidence" value="ECO:0007669"/>
    <property type="project" value="UniProtKB-ARBA"/>
</dbReference>
<keyword evidence="2" id="KW-0560">Oxidoreductase</keyword>
<dbReference type="AlphaFoldDB" id="A0A6L6QIN3"/>
<dbReference type="OrthoDB" id="9791262at2"/>
<keyword evidence="2" id="KW-0223">Dioxygenase</keyword>
<reference evidence="2 3" key="1">
    <citation type="submission" date="2019-11" db="EMBL/GenBank/DDBJ databases">
        <title>Type strains purchased from KCTC, JCM and DSMZ.</title>
        <authorList>
            <person name="Lu H."/>
        </authorList>
    </citation>
    <scope>NUCLEOTIDE SEQUENCE [LARGE SCALE GENOMIC DNA]</scope>
    <source>
        <strain evidence="2 3">JCM 31587</strain>
    </source>
</reference>
<evidence type="ECO:0000313" key="2">
    <source>
        <dbReference type="EMBL" id="MTW12109.1"/>
    </source>
</evidence>
<dbReference type="SUPFAM" id="SSF51197">
    <property type="entry name" value="Clavaminate synthase-like"/>
    <property type="match status" value="1"/>
</dbReference>
<gene>
    <name evidence="2" type="ORF">GM658_16000</name>
</gene>
<dbReference type="RefSeq" id="WP_155455047.1">
    <property type="nucleotide sequence ID" value="NZ_WNKX01000011.1"/>
</dbReference>
<dbReference type="GO" id="GO:0005506">
    <property type="term" value="F:iron ion binding"/>
    <property type="evidence" value="ECO:0007669"/>
    <property type="project" value="UniProtKB-ARBA"/>
</dbReference>
<proteinExistence type="predicted"/>
<comment type="cofactor">
    <cofactor evidence="1">
        <name>Fe(2+)</name>
        <dbReference type="ChEBI" id="CHEBI:29033"/>
    </cofactor>
</comment>
<name>A0A6L6QIN3_9BURK</name>
<keyword evidence="3" id="KW-1185">Reference proteome</keyword>
<accession>A0A6L6QIN3</accession>
<dbReference type="EMBL" id="WNKX01000011">
    <property type="protein sequence ID" value="MTW12109.1"/>
    <property type="molecule type" value="Genomic_DNA"/>
</dbReference>
<dbReference type="PANTHER" id="PTHR20883:SF48">
    <property type="entry name" value="ECTOINE DIOXYGENASE"/>
    <property type="match status" value="1"/>
</dbReference>
<dbReference type="Proteomes" id="UP000472320">
    <property type="component" value="Unassembled WGS sequence"/>
</dbReference>
<sequence length="229" mass="24876">MNHFQRHGFDIVPGLLDAAQCAQLMGHLPSISGPGSRALLAQSWCAELAAQFLDSPAMAGILPAGHMAVQCTLFEKSESVNWLVPVHQDLSIPVRRRTDADGMRGWSLKEDGWYVQPPLAILEQLVAVRLHLDTCAAEDGPLYVVPGSHTQGVISAQNAAALRAGERACPARAGDVLAMKPLLLHRSSKSSGASRRRVLHFLFGPASMPQGIEWREQEGVCYESCRHNN</sequence>
<evidence type="ECO:0000256" key="1">
    <source>
        <dbReference type="ARBA" id="ARBA00001954"/>
    </source>
</evidence>
<protein>
    <submittedName>
        <fullName evidence="2">Phytanoyl-CoA dioxygenase</fullName>
    </submittedName>
</protein>
<dbReference type="Gene3D" id="2.60.120.620">
    <property type="entry name" value="q2cbj1_9rhob like domain"/>
    <property type="match status" value="1"/>
</dbReference>